<dbReference type="RefSeq" id="XP_019859413.1">
    <property type="nucleotide sequence ID" value="XM_020003854.1"/>
</dbReference>
<dbReference type="GeneID" id="109587618"/>
<name>A0AAN0JRE2_AMPQE</name>
<reference evidence="1" key="2">
    <citation type="submission" date="2024-06" db="UniProtKB">
        <authorList>
            <consortium name="EnsemblMetazoa"/>
        </authorList>
    </citation>
    <scope>IDENTIFICATION</scope>
</reference>
<dbReference type="Proteomes" id="UP000007879">
    <property type="component" value="Unassembled WGS sequence"/>
</dbReference>
<sequence>MLFIYLVIINNYCRNTEKYTEVELRNTNNHELQPTGLESYVVPTAGGQSIESQYSVIRKGDMMEYEEVPPPIPPQYNYNEINDEQNGQCPMYSTVNKNQINDDRSRQGPVYSSVNKNQVPVESANKVLLYADVMIVPKDSRPQCPPTSVQPVTYAVI</sequence>
<organism evidence="1 2">
    <name type="scientific">Amphimedon queenslandica</name>
    <name type="common">Sponge</name>
    <dbReference type="NCBI Taxonomy" id="400682"/>
    <lineage>
        <taxon>Eukaryota</taxon>
        <taxon>Metazoa</taxon>
        <taxon>Porifera</taxon>
        <taxon>Demospongiae</taxon>
        <taxon>Heteroscleromorpha</taxon>
        <taxon>Haplosclerida</taxon>
        <taxon>Niphatidae</taxon>
        <taxon>Amphimedon</taxon>
    </lineage>
</organism>
<evidence type="ECO:0000313" key="1">
    <source>
        <dbReference type="EnsemblMetazoa" id="XP_019859413.1"/>
    </source>
</evidence>
<dbReference type="RefSeq" id="XP_019859412.1">
    <property type="nucleotide sequence ID" value="XM_020003853.1"/>
</dbReference>
<dbReference type="EnsemblMetazoa" id="XM_020003853.1">
    <property type="protein sequence ID" value="XP_019859412.1"/>
    <property type="gene ID" value="LOC109587618"/>
</dbReference>
<evidence type="ECO:0000313" key="2">
    <source>
        <dbReference type="Proteomes" id="UP000007879"/>
    </source>
</evidence>
<keyword evidence="2" id="KW-1185">Reference proteome</keyword>
<accession>A0AAN0JRE2</accession>
<reference evidence="2" key="1">
    <citation type="journal article" date="2010" name="Nature">
        <title>The Amphimedon queenslandica genome and the evolution of animal complexity.</title>
        <authorList>
            <person name="Srivastava M."/>
            <person name="Simakov O."/>
            <person name="Chapman J."/>
            <person name="Fahey B."/>
            <person name="Gauthier M.E."/>
            <person name="Mitros T."/>
            <person name="Richards G.S."/>
            <person name="Conaco C."/>
            <person name="Dacre M."/>
            <person name="Hellsten U."/>
            <person name="Larroux C."/>
            <person name="Putnam N.H."/>
            <person name="Stanke M."/>
            <person name="Adamska M."/>
            <person name="Darling A."/>
            <person name="Degnan S.M."/>
            <person name="Oakley T.H."/>
            <person name="Plachetzki D.C."/>
            <person name="Zhai Y."/>
            <person name="Adamski M."/>
            <person name="Calcino A."/>
            <person name="Cummins S.F."/>
            <person name="Goodstein D.M."/>
            <person name="Harris C."/>
            <person name="Jackson D.J."/>
            <person name="Leys S.P."/>
            <person name="Shu S."/>
            <person name="Woodcroft B.J."/>
            <person name="Vervoort M."/>
            <person name="Kosik K.S."/>
            <person name="Manning G."/>
            <person name="Degnan B.M."/>
            <person name="Rokhsar D.S."/>
        </authorList>
    </citation>
    <scope>NUCLEOTIDE SEQUENCE [LARGE SCALE GENOMIC DNA]</scope>
</reference>
<dbReference type="KEGG" id="aqu:109587618"/>
<proteinExistence type="predicted"/>
<protein>
    <submittedName>
        <fullName evidence="1">Uncharacterized protein</fullName>
    </submittedName>
</protein>
<dbReference type="AlphaFoldDB" id="A0AAN0JRE2"/>
<dbReference type="EnsemblMetazoa" id="XM_020003854.1">
    <property type="protein sequence ID" value="XP_019859413.1"/>
    <property type="gene ID" value="LOC109587618"/>
</dbReference>